<dbReference type="AlphaFoldDB" id="A0AA42BA95"/>
<accession>A0AA42BA95</accession>
<organism evidence="2 3">
    <name type="scientific">Thermalbibacter longus</name>
    <dbReference type="NCBI Taxonomy" id="2951981"/>
    <lineage>
        <taxon>Bacteria</taxon>
        <taxon>Pseudomonadati</taxon>
        <taxon>Thermomicrobiota</taxon>
        <taxon>Thermomicrobia</taxon>
        <taxon>Thermomicrobiales</taxon>
        <taxon>Thermomicrobiaceae</taxon>
        <taxon>Thermalbibacter</taxon>
    </lineage>
</organism>
<keyword evidence="3" id="KW-1185">Reference proteome</keyword>
<gene>
    <name evidence="2" type="ORF">NET02_10590</name>
</gene>
<comment type="caution">
    <text evidence="2">The sequence shown here is derived from an EMBL/GenBank/DDBJ whole genome shotgun (WGS) entry which is preliminary data.</text>
</comment>
<proteinExistence type="predicted"/>
<evidence type="ECO:0000259" key="1">
    <source>
        <dbReference type="Pfam" id="PF13400"/>
    </source>
</evidence>
<evidence type="ECO:0000313" key="3">
    <source>
        <dbReference type="Proteomes" id="UP001165306"/>
    </source>
</evidence>
<evidence type="ECO:0000313" key="2">
    <source>
        <dbReference type="EMBL" id="MCM8749596.1"/>
    </source>
</evidence>
<dbReference type="InterPro" id="IPR028087">
    <property type="entry name" value="Tad_N"/>
</dbReference>
<name>A0AA42BA95_9BACT</name>
<feature type="domain" description="Putative Flp pilus-assembly TadG-like N-terminal" evidence="1">
    <location>
        <begin position="1"/>
        <end position="38"/>
    </location>
</feature>
<protein>
    <submittedName>
        <fullName evidence="2">Pilus assembly protein TadG-related protein</fullName>
    </submittedName>
</protein>
<dbReference type="EMBL" id="JAMSLR010000007">
    <property type="protein sequence ID" value="MCM8749596.1"/>
    <property type="molecule type" value="Genomic_DNA"/>
</dbReference>
<sequence>MAVVLFGFLGLAVDAGYLISERRRAQNAADAVALAAARLIAQGKSTDVATAAAVAVVAPSDDYPDGFPSTEIAVVYEPSETSPDRVIATVQHEVQPFFIRALYTGEWAVSAEAVARYASQTGPFALLALAEGNNCNAPNTGIRFQGSGTVVIHNGSIGSNNCIRVSGANNLTVDVNGGNAEAVREVVYNGGAEIEVDGGYSVHGAIPPIPNPLAGLTPPACTSLTTNPAPLPDPQFPGNNDYVILKPGRYTNFPSNGYKGISLLPGVYCFEKRITVKSNGFIRSVDASYSSGTAPGALPAGGVVIYLTGSQGELRLNGGAKLQLQAAGAAPSLTCSALNGINSGLCDEKVVIWIANSNSLTLNGHVENELVGTIYAPNASVTLAGTSDTPVLTGRVIARDITITGDAVLNLEADPESTADPSRVYLIK</sequence>
<reference evidence="2" key="1">
    <citation type="submission" date="2022-06" db="EMBL/GenBank/DDBJ databases">
        <title>CFH 74404 Thermomicrobiaceae sp.</title>
        <authorList>
            <person name="Ming H."/>
            <person name="Li W.-J."/>
            <person name="Zhao Z."/>
        </authorList>
    </citation>
    <scope>NUCLEOTIDE SEQUENCE</scope>
    <source>
        <strain evidence="2">CFH 74404</strain>
    </source>
</reference>
<dbReference type="Pfam" id="PF13400">
    <property type="entry name" value="Tad"/>
    <property type="match status" value="1"/>
</dbReference>
<dbReference type="Proteomes" id="UP001165306">
    <property type="component" value="Unassembled WGS sequence"/>
</dbReference>